<accession>A0A0C3CNN8</accession>
<name>A0A0C3CNN8_HEBCY</name>
<dbReference type="OrthoDB" id="3227079at2759"/>
<gene>
    <name evidence="1" type="ORF">M413DRAFT_442331</name>
</gene>
<evidence type="ECO:0000313" key="2">
    <source>
        <dbReference type="Proteomes" id="UP000053424"/>
    </source>
</evidence>
<organism evidence="1 2">
    <name type="scientific">Hebeloma cylindrosporum</name>
    <dbReference type="NCBI Taxonomy" id="76867"/>
    <lineage>
        <taxon>Eukaryota</taxon>
        <taxon>Fungi</taxon>
        <taxon>Dikarya</taxon>
        <taxon>Basidiomycota</taxon>
        <taxon>Agaricomycotina</taxon>
        <taxon>Agaricomycetes</taxon>
        <taxon>Agaricomycetidae</taxon>
        <taxon>Agaricales</taxon>
        <taxon>Agaricineae</taxon>
        <taxon>Hymenogastraceae</taxon>
        <taxon>Hebeloma</taxon>
    </lineage>
</organism>
<keyword evidence="2" id="KW-1185">Reference proteome</keyword>
<evidence type="ECO:0000313" key="1">
    <source>
        <dbReference type="EMBL" id="KIM45689.1"/>
    </source>
</evidence>
<reference evidence="2" key="2">
    <citation type="submission" date="2015-01" db="EMBL/GenBank/DDBJ databases">
        <title>Evolutionary Origins and Diversification of the Mycorrhizal Mutualists.</title>
        <authorList>
            <consortium name="DOE Joint Genome Institute"/>
            <consortium name="Mycorrhizal Genomics Consortium"/>
            <person name="Kohler A."/>
            <person name="Kuo A."/>
            <person name="Nagy L.G."/>
            <person name="Floudas D."/>
            <person name="Copeland A."/>
            <person name="Barry K.W."/>
            <person name="Cichocki N."/>
            <person name="Veneault-Fourrey C."/>
            <person name="LaButti K."/>
            <person name="Lindquist E.A."/>
            <person name="Lipzen A."/>
            <person name="Lundell T."/>
            <person name="Morin E."/>
            <person name="Murat C."/>
            <person name="Riley R."/>
            <person name="Ohm R."/>
            <person name="Sun H."/>
            <person name="Tunlid A."/>
            <person name="Henrissat B."/>
            <person name="Grigoriev I.V."/>
            <person name="Hibbett D.S."/>
            <person name="Martin F."/>
        </authorList>
    </citation>
    <scope>NUCLEOTIDE SEQUENCE [LARGE SCALE GENOMIC DNA]</scope>
    <source>
        <strain evidence="2">h7</strain>
    </source>
</reference>
<dbReference type="HOGENOM" id="CLU_2638343_0_0_1"/>
<sequence length="77" mass="9014">MLSSTETFYDVWVDERTHLIPPATESETSLSPDAFVVDRQKLEERMERIVRAKEGKMVNVNFFDVLVQLTVCIYIYI</sequence>
<dbReference type="Proteomes" id="UP000053424">
    <property type="component" value="Unassembled WGS sequence"/>
</dbReference>
<reference evidence="1 2" key="1">
    <citation type="submission" date="2014-04" db="EMBL/GenBank/DDBJ databases">
        <authorList>
            <consortium name="DOE Joint Genome Institute"/>
            <person name="Kuo A."/>
            <person name="Gay G."/>
            <person name="Dore J."/>
            <person name="Kohler A."/>
            <person name="Nagy L.G."/>
            <person name="Floudas D."/>
            <person name="Copeland A."/>
            <person name="Barry K.W."/>
            <person name="Cichocki N."/>
            <person name="Veneault-Fourrey C."/>
            <person name="LaButti K."/>
            <person name="Lindquist E.A."/>
            <person name="Lipzen A."/>
            <person name="Lundell T."/>
            <person name="Morin E."/>
            <person name="Murat C."/>
            <person name="Sun H."/>
            <person name="Tunlid A."/>
            <person name="Henrissat B."/>
            <person name="Grigoriev I.V."/>
            <person name="Hibbett D.S."/>
            <person name="Martin F."/>
            <person name="Nordberg H.P."/>
            <person name="Cantor M.N."/>
            <person name="Hua S.X."/>
        </authorList>
    </citation>
    <scope>NUCLEOTIDE SEQUENCE [LARGE SCALE GENOMIC DNA]</scope>
    <source>
        <strain evidence="2">h7</strain>
    </source>
</reference>
<protein>
    <submittedName>
        <fullName evidence="1">Uncharacterized protein</fullName>
    </submittedName>
</protein>
<dbReference type="AlphaFoldDB" id="A0A0C3CNN8"/>
<proteinExistence type="predicted"/>
<dbReference type="EMBL" id="KN831772">
    <property type="protein sequence ID" value="KIM45689.1"/>
    <property type="molecule type" value="Genomic_DNA"/>
</dbReference>